<evidence type="ECO:0000313" key="2">
    <source>
        <dbReference type="Proteomes" id="UP001595640"/>
    </source>
</evidence>
<dbReference type="RefSeq" id="WP_019020595.1">
    <property type="nucleotide sequence ID" value="NZ_BMXD01000001.1"/>
</dbReference>
<accession>A0ABV7M4R0</accession>
<dbReference type="EMBL" id="JBHRUH010000031">
    <property type="protein sequence ID" value="MFC3293238.1"/>
    <property type="molecule type" value="Genomic_DNA"/>
</dbReference>
<evidence type="ECO:0000313" key="1">
    <source>
        <dbReference type="EMBL" id="MFC3293238.1"/>
    </source>
</evidence>
<keyword evidence="2" id="KW-1185">Reference proteome</keyword>
<sequence>MNIYTVSYELNHPQGYKDFFERLESHPHCRVMDSFWLIQSEAKASEISNELMRLLKPTDSVFVAMLTHEWASGGAHCDNWLNATEQGLD</sequence>
<name>A0ABV7M4R0_9GAMM</name>
<comment type="caution">
    <text evidence="1">The sequence shown here is derived from an EMBL/GenBank/DDBJ whole genome shotgun (WGS) entry which is preliminary data.</text>
</comment>
<organism evidence="1 2">
    <name type="scientific">Modicisalibacter luteus</name>
    <dbReference type="NCBI Taxonomy" id="453962"/>
    <lineage>
        <taxon>Bacteria</taxon>
        <taxon>Pseudomonadati</taxon>
        <taxon>Pseudomonadota</taxon>
        <taxon>Gammaproteobacteria</taxon>
        <taxon>Oceanospirillales</taxon>
        <taxon>Halomonadaceae</taxon>
        <taxon>Modicisalibacter</taxon>
    </lineage>
</organism>
<protein>
    <recommendedName>
        <fullName evidence="3">CRISPR-associated protein Cas2</fullName>
    </recommendedName>
</protein>
<evidence type="ECO:0008006" key="3">
    <source>
        <dbReference type="Google" id="ProtNLM"/>
    </source>
</evidence>
<reference evidence="2" key="1">
    <citation type="journal article" date="2019" name="Int. J. Syst. Evol. Microbiol.">
        <title>The Global Catalogue of Microorganisms (GCM) 10K type strain sequencing project: providing services to taxonomists for standard genome sequencing and annotation.</title>
        <authorList>
            <consortium name="The Broad Institute Genomics Platform"/>
            <consortium name="The Broad Institute Genome Sequencing Center for Infectious Disease"/>
            <person name="Wu L."/>
            <person name="Ma J."/>
        </authorList>
    </citation>
    <scope>NUCLEOTIDE SEQUENCE [LARGE SCALE GENOMIC DNA]</scope>
    <source>
        <strain evidence="2">KCTC 12847</strain>
    </source>
</reference>
<dbReference type="Proteomes" id="UP001595640">
    <property type="component" value="Unassembled WGS sequence"/>
</dbReference>
<proteinExistence type="predicted"/>
<gene>
    <name evidence="1" type="ORF">ACFOEI_14370</name>
</gene>